<proteinExistence type="predicted"/>
<dbReference type="EMBL" id="JABAGO010000016">
    <property type="protein sequence ID" value="NME98647.1"/>
    <property type="molecule type" value="Genomic_DNA"/>
</dbReference>
<organism evidence="1 2">
    <name type="scientific">Aneurinibacillus aneurinilyticus</name>
    <name type="common">Bacillus aneurinolyticus</name>
    <dbReference type="NCBI Taxonomy" id="1391"/>
    <lineage>
        <taxon>Bacteria</taxon>
        <taxon>Bacillati</taxon>
        <taxon>Bacillota</taxon>
        <taxon>Bacilli</taxon>
        <taxon>Bacillales</taxon>
        <taxon>Paenibacillaceae</taxon>
        <taxon>Aneurinibacillus group</taxon>
        <taxon>Aneurinibacillus</taxon>
    </lineage>
</organism>
<sequence>MNARVSVVKNIKILDTSASTIVHIGDAVKVKPRAKVIEVEREVPSFIEKDANFSDYAAFTIPIPQPTIQEDVQMTVKNKSSWIKVNQVNIRDISVSSVFQVGSNKSIDTESRYKHIRQVSHNKTPETNR</sequence>
<evidence type="ECO:0000313" key="1">
    <source>
        <dbReference type="EMBL" id="NME98647.1"/>
    </source>
</evidence>
<name>A0A848CXT0_ANEAE</name>
<reference evidence="1 2" key="1">
    <citation type="submission" date="2020-04" db="EMBL/GenBank/DDBJ databases">
        <authorList>
            <person name="Hitch T.C.A."/>
            <person name="Wylensek D."/>
            <person name="Clavel T."/>
        </authorList>
    </citation>
    <scope>NUCLEOTIDE SEQUENCE [LARGE SCALE GENOMIC DNA]</scope>
    <source>
        <strain evidence="1 2">WB01_D5_05</strain>
    </source>
</reference>
<gene>
    <name evidence="1" type="ORF">HF838_10285</name>
</gene>
<dbReference type="Proteomes" id="UP000561326">
    <property type="component" value="Unassembled WGS sequence"/>
</dbReference>
<dbReference type="AlphaFoldDB" id="A0A848CXT0"/>
<protein>
    <submittedName>
        <fullName evidence="1">Spore germination protein GerPE</fullName>
    </submittedName>
</protein>
<dbReference type="Pfam" id="PF10970">
    <property type="entry name" value="GerPE"/>
    <property type="match status" value="1"/>
</dbReference>
<dbReference type="RefSeq" id="WP_168975199.1">
    <property type="nucleotide sequence ID" value="NZ_JABAGO010000016.1"/>
</dbReference>
<dbReference type="InterPro" id="IPR024496">
    <property type="entry name" value="Spore_germ_GerPE"/>
</dbReference>
<comment type="caution">
    <text evidence="1">The sequence shown here is derived from an EMBL/GenBank/DDBJ whole genome shotgun (WGS) entry which is preliminary data.</text>
</comment>
<accession>A0A848CXT0</accession>
<evidence type="ECO:0000313" key="2">
    <source>
        <dbReference type="Proteomes" id="UP000561326"/>
    </source>
</evidence>